<dbReference type="PANTHER" id="PTHR10030:SF37">
    <property type="entry name" value="ALPHA-L-FUCOSIDASE-RELATED"/>
    <property type="match status" value="1"/>
</dbReference>
<organism evidence="8 9">
    <name type="scientific">Wocania arenilitoris</name>
    <dbReference type="NCBI Taxonomy" id="2044858"/>
    <lineage>
        <taxon>Bacteria</taxon>
        <taxon>Pseudomonadati</taxon>
        <taxon>Bacteroidota</taxon>
        <taxon>Flavobacteriia</taxon>
        <taxon>Flavobacteriales</taxon>
        <taxon>Flavobacteriaceae</taxon>
        <taxon>Wocania</taxon>
    </lineage>
</organism>
<dbReference type="EC" id="3.2.1.51" evidence="2"/>
<dbReference type="SMART" id="SM00812">
    <property type="entry name" value="Alpha_L_fucos"/>
    <property type="match status" value="1"/>
</dbReference>
<dbReference type="Gene3D" id="2.60.120.260">
    <property type="entry name" value="Galactose-binding domain-like"/>
    <property type="match status" value="1"/>
</dbReference>
<evidence type="ECO:0000256" key="3">
    <source>
        <dbReference type="ARBA" id="ARBA00022729"/>
    </source>
</evidence>
<comment type="caution">
    <text evidence="8">The sequence shown here is derived from an EMBL/GenBank/DDBJ whole genome shotgun (WGS) entry which is preliminary data.</text>
</comment>
<accession>A0AAE3EST5</accession>
<dbReference type="PROSITE" id="PS51257">
    <property type="entry name" value="PROKAR_LIPOPROTEIN"/>
    <property type="match status" value="1"/>
</dbReference>
<dbReference type="AlphaFoldDB" id="A0AAE3EST5"/>
<feature type="transmembrane region" description="Helical" evidence="6">
    <location>
        <begin position="6"/>
        <end position="24"/>
    </location>
</feature>
<name>A0AAE3EST5_9FLAO</name>
<keyword evidence="5" id="KW-0326">Glycosidase</keyword>
<dbReference type="PANTHER" id="PTHR10030">
    <property type="entry name" value="ALPHA-L-FUCOSIDASE"/>
    <property type="match status" value="1"/>
</dbReference>
<gene>
    <name evidence="8" type="ORF">L3X37_15030</name>
</gene>
<dbReference type="PROSITE" id="PS50022">
    <property type="entry name" value="FA58C_3"/>
    <property type="match status" value="1"/>
</dbReference>
<keyword evidence="6" id="KW-1133">Transmembrane helix</keyword>
<protein>
    <recommendedName>
        <fullName evidence="2">alpha-L-fucosidase</fullName>
        <ecNumber evidence="2">3.2.1.51</ecNumber>
    </recommendedName>
</protein>
<evidence type="ECO:0000256" key="6">
    <source>
        <dbReference type="SAM" id="Phobius"/>
    </source>
</evidence>
<dbReference type="InterPro" id="IPR057739">
    <property type="entry name" value="Glyco_hydro_29_N"/>
</dbReference>
<evidence type="ECO:0000313" key="9">
    <source>
        <dbReference type="Proteomes" id="UP001199795"/>
    </source>
</evidence>
<keyword evidence="3" id="KW-0732">Signal</keyword>
<keyword evidence="4" id="KW-0378">Hydrolase</keyword>
<dbReference type="SUPFAM" id="SSF51445">
    <property type="entry name" value="(Trans)glycosidases"/>
    <property type="match status" value="1"/>
</dbReference>
<dbReference type="Pfam" id="PF01120">
    <property type="entry name" value="Alpha_L_fucos"/>
    <property type="match status" value="1"/>
</dbReference>
<dbReference type="Pfam" id="PF00754">
    <property type="entry name" value="F5_F8_type_C"/>
    <property type="match status" value="1"/>
</dbReference>
<dbReference type="GO" id="GO:0006004">
    <property type="term" value="P:fucose metabolic process"/>
    <property type="evidence" value="ECO:0007669"/>
    <property type="project" value="TreeGrafter"/>
</dbReference>
<evidence type="ECO:0000256" key="1">
    <source>
        <dbReference type="ARBA" id="ARBA00007951"/>
    </source>
</evidence>
<dbReference type="Gene3D" id="3.20.20.80">
    <property type="entry name" value="Glycosidases"/>
    <property type="match status" value="1"/>
</dbReference>
<dbReference type="SUPFAM" id="SSF49785">
    <property type="entry name" value="Galactose-binding domain-like"/>
    <property type="match status" value="1"/>
</dbReference>
<evidence type="ECO:0000256" key="2">
    <source>
        <dbReference type="ARBA" id="ARBA00012662"/>
    </source>
</evidence>
<dbReference type="Proteomes" id="UP001199795">
    <property type="component" value="Unassembled WGS sequence"/>
</dbReference>
<keyword evidence="6" id="KW-0472">Membrane</keyword>
<dbReference type="GO" id="GO:0004560">
    <property type="term" value="F:alpha-L-fucosidase activity"/>
    <property type="evidence" value="ECO:0007669"/>
    <property type="project" value="InterPro"/>
</dbReference>
<proteinExistence type="inferred from homology"/>
<reference evidence="8" key="1">
    <citation type="submission" date="2022-01" db="EMBL/GenBank/DDBJ databases">
        <title>Draft genome sequence of Sabulilitoribacter arenilitoris KCTC 52401.</title>
        <authorList>
            <person name="Oh J.-S."/>
        </authorList>
    </citation>
    <scope>NUCLEOTIDE SEQUENCE</scope>
    <source>
        <strain evidence="8">HMF6543</strain>
    </source>
</reference>
<feature type="domain" description="F5/8 type C" evidence="7">
    <location>
        <begin position="332"/>
        <end position="428"/>
    </location>
</feature>
<evidence type="ECO:0000259" key="7">
    <source>
        <dbReference type="PROSITE" id="PS50022"/>
    </source>
</evidence>
<dbReference type="EMBL" id="JAKKDU010000028">
    <property type="protein sequence ID" value="MCF7569659.1"/>
    <property type="molecule type" value="Genomic_DNA"/>
</dbReference>
<dbReference type="GO" id="GO:0005764">
    <property type="term" value="C:lysosome"/>
    <property type="evidence" value="ECO:0007669"/>
    <property type="project" value="TreeGrafter"/>
</dbReference>
<keyword evidence="6" id="KW-0812">Transmembrane</keyword>
<dbReference type="InterPro" id="IPR008979">
    <property type="entry name" value="Galactose-bd-like_sf"/>
</dbReference>
<evidence type="ECO:0000256" key="4">
    <source>
        <dbReference type="ARBA" id="ARBA00022801"/>
    </source>
</evidence>
<dbReference type="InterPro" id="IPR017853">
    <property type="entry name" value="GH"/>
</dbReference>
<dbReference type="GO" id="GO:0016139">
    <property type="term" value="P:glycoside catabolic process"/>
    <property type="evidence" value="ECO:0007669"/>
    <property type="project" value="TreeGrafter"/>
</dbReference>
<dbReference type="InterPro" id="IPR000933">
    <property type="entry name" value="Glyco_hydro_29"/>
</dbReference>
<comment type="similarity">
    <text evidence="1">Belongs to the glycosyl hydrolase 29 family.</text>
</comment>
<dbReference type="InterPro" id="IPR000421">
    <property type="entry name" value="FA58C"/>
</dbReference>
<keyword evidence="9" id="KW-1185">Reference proteome</keyword>
<dbReference type="RefSeq" id="WP_237240986.1">
    <property type="nucleotide sequence ID" value="NZ_JAKKDU010000028.1"/>
</dbReference>
<sequence>MNQLKHIINVFLACFLVISMFSCINQKSKKEMVKAPKAFLPIPNKAQLNWHKAEHIMFVHFGMKTFYPSDDHMGYGKEDPEKFNPVNFDAKQWVEAAKMAGFKGIVLTTKHHDGFCNWQTKTTDHCVKSSPWKNGKGDVVKELIEACREAGVYFGVYVSIIDKHFENFGSEDYKEYGEYYLAQLKELSTQYGPIDEYWFDGYQADDLKMDYGKIADMLNETQPDAVIYDSGTLVKYMPNRCIAWPGAHGGISPDQNYRVEIDGTMRWYPAEPSIILQGNWFHNNTPVVSLEKIQDYYLTSVGYAVTPLMNISPNTDGLIDDGTITRLAEFKAWVDQLHSSDLAKSKNVKISADSFRGNSEQYSAQNLNDGDYETYYATDDSVKSAVIEVDLGVVRDINGFIIQEYIPLGQRIDGYSIECLVDGNWEEVFSGKKIGYKRIILEGRASATDIEFPATDRIRLKIENALACPLISTFSVIGK</sequence>
<evidence type="ECO:0000313" key="8">
    <source>
        <dbReference type="EMBL" id="MCF7569659.1"/>
    </source>
</evidence>
<evidence type="ECO:0000256" key="5">
    <source>
        <dbReference type="ARBA" id="ARBA00023295"/>
    </source>
</evidence>